<evidence type="ECO:0000256" key="2">
    <source>
        <dbReference type="ARBA" id="ARBA00022730"/>
    </source>
</evidence>
<dbReference type="GO" id="GO:0070181">
    <property type="term" value="F:small ribosomal subunit rRNA binding"/>
    <property type="evidence" value="ECO:0007669"/>
    <property type="project" value="TreeGrafter"/>
</dbReference>
<evidence type="ECO:0000313" key="8">
    <source>
        <dbReference type="EMBL" id="QTX02765.1"/>
    </source>
</evidence>
<dbReference type="RefSeq" id="WP_210954817.1">
    <property type="nucleotide sequence ID" value="NZ_CP054393.1"/>
</dbReference>
<dbReference type="Proteomes" id="UP000672038">
    <property type="component" value="Chromosome"/>
</dbReference>
<gene>
    <name evidence="7 8" type="primary">rpsT</name>
    <name evidence="8" type="ORF">LFWB_1950</name>
</gene>
<dbReference type="Gene3D" id="1.20.58.110">
    <property type="entry name" value="Ribosomal protein S20"/>
    <property type="match status" value="1"/>
</dbReference>
<protein>
    <recommendedName>
        <fullName evidence="6 7">Small ribosomal subunit protein bS20</fullName>
    </recommendedName>
</protein>
<evidence type="ECO:0000256" key="1">
    <source>
        <dbReference type="ARBA" id="ARBA00007634"/>
    </source>
</evidence>
<dbReference type="Pfam" id="PF01649">
    <property type="entry name" value="Ribosomal_S20p"/>
    <property type="match status" value="1"/>
</dbReference>
<reference evidence="8" key="1">
    <citation type="submission" date="2020-06" db="EMBL/GenBank/DDBJ databases">
        <title>Complete genome sequence of Candidatus Phytoplasma luffae NCHU2019.</title>
        <authorList>
            <person name="Cho S.-T."/>
            <person name="Tan C.-M."/>
            <person name="Li J.-R."/>
            <person name="Chien Y.-Y."/>
            <person name="Chiu Y.-C."/>
            <person name="Yang J.-Y."/>
            <person name="Kuo C.-H."/>
        </authorList>
    </citation>
    <scope>NUCLEOTIDE SEQUENCE</scope>
    <source>
        <strain evidence="8">NCHU2019</strain>
    </source>
</reference>
<keyword evidence="4 7" id="KW-0689">Ribosomal protein</keyword>
<dbReference type="InterPro" id="IPR036510">
    <property type="entry name" value="Ribosomal_bS20_sf"/>
</dbReference>
<dbReference type="KEGG" id="pluf:LFWB_1950"/>
<sequence>MANTRQQKKRIKTNEKRRLINSSFKSSVRTFIKKFKNLVASSEKEKAISCFNIINKKLDKGLSKKIYHMNFVSRNKSNFAKLLNNIK</sequence>
<dbReference type="PANTHER" id="PTHR33398">
    <property type="entry name" value="30S RIBOSOMAL PROTEIN S20"/>
    <property type="match status" value="1"/>
</dbReference>
<evidence type="ECO:0000256" key="3">
    <source>
        <dbReference type="ARBA" id="ARBA00022884"/>
    </source>
</evidence>
<keyword evidence="2 7" id="KW-0699">rRNA-binding</keyword>
<evidence type="ECO:0000256" key="6">
    <source>
        <dbReference type="ARBA" id="ARBA00035136"/>
    </source>
</evidence>
<evidence type="ECO:0000256" key="4">
    <source>
        <dbReference type="ARBA" id="ARBA00022980"/>
    </source>
</evidence>
<dbReference type="NCBIfam" id="TIGR00029">
    <property type="entry name" value="S20"/>
    <property type="match status" value="1"/>
</dbReference>
<dbReference type="GO" id="GO:0003735">
    <property type="term" value="F:structural constituent of ribosome"/>
    <property type="evidence" value="ECO:0007669"/>
    <property type="project" value="InterPro"/>
</dbReference>
<name>A0A975ILV5_LOWBP</name>
<keyword evidence="9" id="KW-1185">Reference proteome</keyword>
<dbReference type="PANTHER" id="PTHR33398:SF1">
    <property type="entry name" value="SMALL RIBOSOMAL SUBUNIT PROTEIN BS20C"/>
    <property type="match status" value="1"/>
</dbReference>
<organism evidence="8 9">
    <name type="scientific">Loofah witches'-broom phytoplasma</name>
    <dbReference type="NCBI Taxonomy" id="35773"/>
    <lineage>
        <taxon>Bacteria</taxon>
        <taxon>Bacillati</taxon>
        <taxon>Mycoplasmatota</taxon>
        <taxon>Mollicutes</taxon>
        <taxon>Acholeplasmatales</taxon>
        <taxon>Acholeplasmataceae</taxon>
        <taxon>Candidatus Phytoplasma</taxon>
        <taxon>16SrVIII (Loofah witches'-broom group)</taxon>
    </lineage>
</organism>
<dbReference type="SUPFAM" id="SSF46992">
    <property type="entry name" value="Ribosomal protein S20"/>
    <property type="match status" value="1"/>
</dbReference>
<evidence type="ECO:0000256" key="7">
    <source>
        <dbReference type="HAMAP-Rule" id="MF_00500"/>
    </source>
</evidence>
<dbReference type="InterPro" id="IPR002583">
    <property type="entry name" value="Ribosomal_bS20"/>
</dbReference>
<proteinExistence type="inferred from homology"/>
<comment type="similarity">
    <text evidence="1 7">Belongs to the bacterial ribosomal protein bS20 family.</text>
</comment>
<keyword evidence="5 7" id="KW-0687">Ribonucleoprotein</keyword>
<evidence type="ECO:0000313" key="9">
    <source>
        <dbReference type="Proteomes" id="UP000672038"/>
    </source>
</evidence>
<comment type="function">
    <text evidence="7">Binds directly to 16S ribosomal RNA.</text>
</comment>
<dbReference type="EMBL" id="CP054393">
    <property type="protein sequence ID" value="QTX02765.1"/>
    <property type="molecule type" value="Genomic_DNA"/>
</dbReference>
<dbReference type="AlphaFoldDB" id="A0A975ILV5"/>
<dbReference type="HAMAP" id="MF_00500">
    <property type="entry name" value="Ribosomal_bS20"/>
    <property type="match status" value="1"/>
</dbReference>
<keyword evidence="3 7" id="KW-0694">RNA-binding</keyword>
<evidence type="ECO:0000256" key="5">
    <source>
        <dbReference type="ARBA" id="ARBA00023274"/>
    </source>
</evidence>
<accession>A0A975ILV5</accession>
<dbReference type="GO" id="GO:0006412">
    <property type="term" value="P:translation"/>
    <property type="evidence" value="ECO:0007669"/>
    <property type="project" value="UniProtKB-UniRule"/>
</dbReference>
<dbReference type="GO" id="GO:0015935">
    <property type="term" value="C:small ribosomal subunit"/>
    <property type="evidence" value="ECO:0007669"/>
    <property type="project" value="TreeGrafter"/>
</dbReference>